<reference evidence="1 2" key="2">
    <citation type="submission" date="2019-11" db="EMBL/GenBank/DDBJ databases">
        <title>A de novo genome assembly of a pear dwarfing rootstock.</title>
        <authorList>
            <person name="Wang F."/>
            <person name="Wang J."/>
            <person name="Li S."/>
            <person name="Zhang Y."/>
            <person name="Fang M."/>
            <person name="Ma L."/>
            <person name="Zhao Y."/>
            <person name="Jiang S."/>
        </authorList>
    </citation>
    <scope>NUCLEOTIDE SEQUENCE [LARGE SCALE GENOMIC DNA]</scope>
    <source>
        <strain evidence="1">S2</strain>
        <tissue evidence="1">Leaf</tissue>
    </source>
</reference>
<evidence type="ECO:0000313" key="1">
    <source>
        <dbReference type="EMBL" id="KAB2614559.1"/>
    </source>
</evidence>
<protein>
    <submittedName>
        <fullName evidence="1">LRR receptor-like serine/threonine-protein kinase</fullName>
    </submittedName>
</protein>
<gene>
    <name evidence="1" type="ORF">D8674_038594</name>
</gene>
<dbReference type="EMBL" id="SMOL01000406">
    <property type="protein sequence ID" value="KAB2614559.1"/>
    <property type="molecule type" value="Genomic_DNA"/>
</dbReference>
<dbReference type="Proteomes" id="UP000327157">
    <property type="component" value="Unassembled WGS sequence"/>
</dbReference>
<organism evidence="1 2">
    <name type="scientific">Pyrus ussuriensis x Pyrus communis</name>
    <dbReference type="NCBI Taxonomy" id="2448454"/>
    <lineage>
        <taxon>Eukaryota</taxon>
        <taxon>Viridiplantae</taxon>
        <taxon>Streptophyta</taxon>
        <taxon>Embryophyta</taxon>
        <taxon>Tracheophyta</taxon>
        <taxon>Spermatophyta</taxon>
        <taxon>Magnoliopsida</taxon>
        <taxon>eudicotyledons</taxon>
        <taxon>Gunneridae</taxon>
        <taxon>Pentapetalae</taxon>
        <taxon>rosids</taxon>
        <taxon>fabids</taxon>
        <taxon>Rosales</taxon>
        <taxon>Rosaceae</taxon>
        <taxon>Amygdaloideae</taxon>
        <taxon>Maleae</taxon>
        <taxon>Pyrus</taxon>
    </lineage>
</organism>
<keyword evidence="2" id="KW-1185">Reference proteome</keyword>
<proteinExistence type="predicted"/>
<keyword evidence="1" id="KW-0675">Receptor</keyword>
<evidence type="ECO:0000313" key="2">
    <source>
        <dbReference type="Proteomes" id="UP000327157"/>
    </source>
</evidence>
<name>A0A5N5GGE5_9ROSA</name>
<dbReference type="GO" id="GO:0016301">
    <property type="term" value="F:kinase activity"/>
    <property type="evidence" value="ECO:0007669"/>
    <property type="project" value="UniProtKB-KW"/>
</dbReference>
<reference evidence="1 2" key="1">
    <citation type="submission" date="2019-09" db="EMBL/GenBank/DDBJ databases">
        <authorList>
            <person name="Ou C."/>
        </authorList>
    </citation>
    <scope>NUCLEOTIDE SEQUENCE [LARGE SCALE GENOMIC DNA]</scope>
    <source>
        <strain evidence="1">S2</strain>
        <tissue evidence="1">Leaf</tissue>
    </source>
</reference>
<keyword evidence="1" id="KW-0808">Transferase</keyword>
<comment type="caution">
    <text evidence="1">The sequence shown here is derived from an EMBL/GenBank/DDBJ whole genome shotgun (WGS) entry which is preliminary data.</text>
</comment>
<dbReference type="AlphaFoldDB" id="A0A5N5GGE5"/>
<sequence length="90" mass="10080">MGGIAQIAEKCQVINSPTSEMVLVGISPLSELLFNCRCCNLCRRLNSGGISWPKLLFWRSMTLKKLKFPTCGDIDPPSFKDHRLKLVTLL</sequence>
<keyword evidence="1" id="KW-0418">Kinase</keyword>
<accession>A0A5N5GGE5</accession>